<dbReference type="OrthoDB" id="9811967at2"/>
<keyword evidence="4 9" id="KW-1003">Cell membrane</keyword>
<name>A0A4R3KYR7_9FIRM</name>
<organism evidence="10 11">
    <name type="scientific">Keratinibaculum paraultunense</name>
    <dbReference type="NCBI Taxonomy" id="1278232"/>
    <lineage>
        <taxon>Bacteria</taxon>
        <taxon>Bacillati</taxon>
        <taxon>Bacillota</taxon>
        <taxon>Tissierellia</taxon>
        <taxon>Tissierellales</taxon>
        <taxon>Tepidimicrobiaceae</taxon>
        <taxon>Keratinibaculum</taxon>
    </lineage>
</organism>
<evidence type="ECO:0000313" key="11">
    <source>
        <dbReference type="Proteomes" id="UP000294567"/>
    </source>
</evidence>
<dbReference type="GO" id="GO:0048472">
    <property type="term" value="F:threonine-phosphate decarboxylase activity"/>
    <property type="evidence" value="ECO:0007669"/>
    <property type="project" value="InterPro"/>
</dbReference>
<dbReference type="EMBL" id="SMAE01000004">
    <property type="protein sequence ID" value="TCS90571.1"/>
    <property type="molecule type" value="Genomic_DNA"/>
</dbReference>
<comment type="caution">
    <text evidence="10">The sequence shown here is derived from an EMBL/GenBank/DDBJ whole genome shotgun (WGS) entry which is preliminary data.</text>
</comment>
<accession>A0A4R3KYR7</accession>
<evidence type="ECO:0000256" key="7">
    <source>
        <dbReference type="ARBA" id="ARBA00022989"/>
    </source>
</evidence>
<keyword evidence="6 9" id="KW-0812">Transmembrane</keyword>
<dbReference type="NCBIfam" id="TIGR00380">
    <property type="entry name" value="cobal_cbiB"/>
    <property type="match status" value="1"/>
</dbReference>
<evidence type="ECO:0000256" key="1">
    <source>
        <dbReference type="ARBA" id="ARBA00004651"/>
    </source>
</evidence>
<sequence length="316" mass="36034">MKCILIAVILDLILGDPYNFPHPVKLMGKLIAFEEKLVREIDKNYSNNILGLKFWGFLITIFNIALAFIFPYILLKTIKKYKVVYPIINTYLIYTCIAARCLDKEAMKVFYGLDISLEEARHRLSYIVGRDTKNLTEEEIIKATVETVGENTADGVIAPLFYIMLLGAPGGLMYKMVNTMDSMLGYKNEKYMDLGFFPARIDDVFNYIPARLTGVLMCISSIFRFDVKEGFRIMIRDRKNHKSPNAIYPEGAIAGLLNIQLGGNSYYFGKIVEKPTIGDNTRNINREDIKKTIEIMYRTEGLLLILCGLINNLLGR</sequence>
<keyword evidence="7 9" id="KW-1133">Transmembrane helix</keyword>
<dbReference type="HAMAP" id="MF_00024">
    <property type="entry name" value="CobD_CbiB"/>
    <property type="match status" value="1"/>
</dbReference>
<feature type="transmembrane region" description="Helical" evidence="9">
    <location>
        <begin position="156"/>
        <end position="174"/>
    </location>
</feature>
<keyword evidence="5 9" id="KW-0169">Cobalamin biosynthesis</keyword>
<keyword evidence="11" id="KW-1185">Reference proteome</keyword>
<dbReference type="GO" id="GO:0015420">
    <property type="term" value="F:ABC-type vitamin B12 transporter activity"/>
    <property type="evidence" value="ECO:0007669"/>
    <property type="project" value="UniProtKB-UniRule"/>
</dbReference>
<evidence type="ECO:0000256" key="5">
    <source>
        <dbReference type="ARBA" id="ARBA00022573"/>
    </source>
</evidence>
<dbReference type="GO" id="GO:0009236">
    <property type="term" value="P:cobalamin biosynthetic process"/>
    <property type="evidence" value="ECO:0007669"/>
    <property type="project" value="UniProtKB-UniRule"/>
</dbReference>
<comment type="pathway">
    <text evidence="2 9">Cofactor biosynthesis; adenosylcobalamin biosynthesis.</text>
</comment>
<evidence type="ECO:0000256" key="8">
    <source>
        <dbReference type="ARBA" id="ARBA00023136"/>
    </source>
</evidence>
<comment type="similarity">
    <text evidence="3 9">Belongs to the CobD/CbiB family.</text>
</comment>
<evidence type="ECO:0000256" key="3">
    <source>
        <dbReference type="ARBA" id="ARBA00006263"/>
    </source>
</evidence>
<evidence type="ECO:0000256" key="9">
    <source>
        <dbReference type="HAMAP-Rule" id="MF_00024"/>
    </source>
</evidence>
<keyword evidence="8 9" id="KW-0472">Membrane</keyword>
<comment type="caution">
    <text evidence="9">Lacks conserved residue(s) required for the propagation of feature annotation.</text>
</comment>
<reference evidence="10 11" key="1">
    <citation type="submission" date="2019-03" db="EMBL/GenBank/DDBJ databases">
        <title>Genomic Encyclopedia of Type Strains, Phase IV (KMG-IV): sequencing the most valuable type-strain genomes for metagenomic binning, comparative biology and taxonomic classification.</title>
        <authorList>
            <person name="Goeker M."/>
        </authorList>
    </citation>
    <scope>NUCLEOTIDE SEQUENCE [LARGE SCALE GENOMIC DNA]</scope>
    <source>
        <strain evidence="10 11">DSM 26752</strain>
    </source>
</reference>
<dbReference type="PANTHER" id="PTHR34308">
    <property type="entry name" value="COBALAMIN BIOSYNTHESIS PROTEIN CBIB"/>
    <property type="match status" value="1"/>
</dbReference>
<dbReference type="UniPathway" id="UPA00148"/>
<dbReference type="AlphaFoldDB" id="A0A4R3KYR7"/>
<dbReference type="InterPro" id="IPR004485">
    <property type="entry name" value="Cobalamin_biosynth_CobD/CbiB"/>
</dbReference>
<comment type="subcellular location">
    <subcellularLocation>
        <location evidence="1 9">Cell membrane</location>
        <topology evidence="1 9">Multi-pass membrane protein</topology>
    </subcellularLocation>
</comment>
<dbReference type="Proteomes" id="UP000294567">
    <property type="component" value="Unassembled WGS sequence"/>
</dbReference>
<dbReference type="GO" id="GO:0005886">
    <property type="term" value="C:plasma membrane"/>
    <property type="evidence" value="ECO:0007669"/>
    <property type="project" value="UniProtKB-SubCell"/>
</dbReference>
<evidence type="ECO:0000256" key="6">
    <source>
        <dbReference type="ARBA" id="ARBA00022692"/>
    </source>
</evidence>
<evidence type="ECO:0000313" key="10">
    <source>
        <dbReference type="EMBL" id="TCS90571.1"/>
    </source>
</evidence>
<evidence type="ECO:0000256" key="2">
    <source>
        <dbReference type="ARBA" id="ARBA00004953"/>
    </source>
</evidence>
<feature type="transmembrane region" description="Helical" evidence="9">
    <location>
        <begin position="54"/>
        <end position="75"/>
    </location>
</feature>
<dbReference type="Pfam" id="PF03186">
    <property type="entry name" value="CobD_Cbib"/>
    <property type="match status" value="1"/>
</dbReference>
<gene>
    <name evidence="9" type="primary">cobD</name>
    <name evidence="10" type="ORF">EDD65_104113</name>
</gene>
<dbReference type="RefSeq" id="WP_132026884.1">
    <property type="nucleotide sequence ID" value="NZ_CP068564.1"/>
</dbReference>
<comment type="function">
    <text evidence="9">Converts cobyric acid to cobinamide by the addition of aminopropanol on the F carboxylic group.</text>
</comment>
<dbReference type="PANTHER" id="PTHR34308:SF1">
    <property type="entry name" value="COBALAMIN BIOSYNTHESIS PROTEIN CBIB"/>
    <property type="match status" value="1"/>
</dbReference>
<evidence type="ECO:0000256" key="4">
    <source>
        <dbReference type="ARBA" id="ARBA00022475"/>
    </source>
</evidence>
<proteinExistence type="inferred from homology"/>
<protein>
    <recommendedName>
        <fullName evidence="9">Cobalamin biosynthesis protein CobD</fullName>
    </recommendedName>
</protein>